<keyword evidence="2" id="KW-1185">Reference proteome</keyword>
<evidence type="ECO:0000313" key="2">
    <source>
        <dbReference type="Proteomes" id="UP000050761"/>
    </source>
</evidence>
<accession>A0A3P8BKL3</accession>
<accession>A0A183FKN9</accession>
<evidence type="ECO:0000313" key="1">
    <source>
        <dbReference type="EMBL" id="VDO73405.1"/>
    </source>
</evidence>
<name>A0A183FKN9_HELPZ</name>
<dbReference type="AlphaFoldDB" id="A0A183FKN9"/>
<reference evidence="1 2" key="1">
    <citation type="submission" date="2018-11" db="EMBL/GenBank/DDBJ databases">
        <authorList>
            <consortium name="Pathogen Informatics"/>
        </authorList>
    </citation>
    <scope>NUCLEOTIDE SEQUENCE [LARGE SCALE GENOMIC DNA]</scope>
</reference>
<sequence>VFVFQTHPITYSRYRPIRLIDPIENPTPIAPADVDPSEIDSQNYLTPFQPILNAVSYAHWHSKMIDELMRNKDFVE</sequence>
<reference evidence="3" key="2">
    <citation type="submission" date="2019-09" db="UniProtKB">
        <authorList>
            <consortium name="WormBaseParasite"/>
        </authorList>
    </citation>
    <scope>IDENTIFICATION</scope>
</reference>
<dbReference type="EMBL" id="UZAH01025961">
    <property type="protein sequence ID" value="VDO73405.1"/>
    <property type="molecule type" value="Genomic_DNA"/>
</dbReference>
<dbReference type="OrthoDB" id="5847697at2759"/>
<evidence type="ECO:0000313" key="3">
    <source>
        <dbReference type="WBParaSite" id="HPBE_0000773101-mRNA-1"/>
    </source>
</evidence>
<gene>
    <name evidence="1" type="ORF">HPBE_LOCUS7732</name>
</gene>
<protein>
    <submittedName>
        <fullName evidence="3">Gag-Pol polyprotein</fullName>
    </submittedName>
</protein>
<proteinExistence type="predicted"/>
<organism evidence="2 3">
    <name type="scientific">Heligmosomoides polygyrus</name>
    <name type="common">Parasitic roundworm</name>
    <dbReference type="NCBI Taxonomy" id="6339"/>
    <lineage>
        <taxon>Eukaryota</taxon>
        <taxon>Metazoa</taxon>
        <taxon>Ecdysozoa</taxon>
        <taxon>Nematoda</taxon>
        <taxon>Chromadorea</taxon>
        <taxon>Rhabditida</taxon>
        <taxon>Rhabditina</taxon>
        <taxon>Rhabditomorpha</taxon>
        <taxon>Strongyloidea</taxon>
        <taxon>Heligmosomidae</taxon>
        <taxon>Heligmosomoides</taxon>
    </lineage>
</organism>
<dbReference type="WBParaSite" id="HPBE_0000773101-mRNA-1">
    <property type="protein sequence ID" value="HPBE_0000773101-mRNA-1"/>
    <property type="gene ID" value="HPBE_0000773101"/>
</dbReference>
<dbReference type="Proteomes" id="UP000050761">
    <property type="component" value="Unassembled WGS sequence"/>
</dbReference>